<protein>
    <recommendedName>
        <fullName evidence="10">Phosphomethylpyrimidine synthase</fullName>
    </recommendedName>
</protein>
<dbReference type="Pfam" id="PF01964">
    <property type="entry name" value="ThiC_Rad_SAM"/>
    <property type="match status" value="1"/>
</dbReference>
<dbReference type="GO" id="GO:0051539">
    <property type="term" value="F:4 iron, 4 sulfur cluster binding"/>
    <property type="evidence" value="ECO:0007669"/>
    <property type="project" value="UniProtKB-KW"/>
</dbReference>
<dbReference type="Gene3D" id="3.20.20.540">
    <property type="entry name" value="Radical SAM ThiC family, central domain"/>
    <property type="match status" value="1"/>
</dbReference>
<gene>
    <name evidence="9" type="ORF">LCGC14_2799160</name>
</gene>
<evidence type="ECO:0000256" key="1">
    <source>
        <dbReference type="ARBA" id="ARBA00001966"/>
    </source>
</evidence>
<evidence type="ECO:0000256" key="2">
    <source>
        <dbReference type="ARBA" id="ARBA00022485"/>
    </source>
</evidence>
<dbReference type="GO" id="GO:0046872">
    <property type="term" value="F:metal ion binding"/>
    <property type="evidence" value="ECO:0007669"/>
    <property type="project" value="UniProtKB-KW"/>
</dbReference>
<sequence>MTRIDHARKGVITDEVRAAASSEGISPEQLSSDIAEGLSVIPRNIRRGIKPIGIGRGLSTKINANIGTSRDRISFEEEKEKLKVILKHGGDALMELSTGGPIKELREYILKEASIPVGTVPIYEAVIRGVEACGSIAKITAEDFFMVIQEQAEQGVDFITVHSGLTLKAVQRLKEQGRTLDIVSRGGSFLLE</sequence>
<evidence type="ECO:0000256" key="8">
    <source>
        <dbReference type="ARBA" id="ARBA00023239"/>
    </source>
</evidence>
<evidence type="ECO:0000256" key="3">
    <source>
        <dbReference type="ARBA" id="ARBA00022691"/>
    </source>
</evidence>
<evidence type="ECO:0000256" key="4">
    <source>
        <dbReference type="ARBA" id="ARBA00022723"/>
    </source>
</evidence>
<evidence type="ECO:0008006" key="10">
    <source>
        <dbReference type="Google" id="ProtNLM"/>
    </source>
</evidence>
<evidence type="ECO:0000256" key="6">
    <source>
        <dbReference type="ARBA" id="ARBA00023004"/>
    </source>
</evidence>
<dbReference type="GO" id="GO:0016829">
    <property type="term" value="F:lyase activity"/>
    <property type="evidence" value="ECO:0007669"/>
    <property type="project" value="UniProtKB-KW"/>
</dbReference>
<dbReference type="PANTHER" id="PTHR30557">
    <property type="entry name" value="THIAMINE BIOSYNTHESIS PROTEIN THIC"/>
    <property type="match status" value="1"/>
</dbReference>
<keyword evidence="7" id="KW-0411">Iron-sulfur</keyword>
<proteinExistence type="predicted"/>
<keyword evidence="3" id="KW-0949">S-adenosyl-L-methionine</keyword>
<evidence type="ECO:0000256" key="5">
    <source>
        <dbReference type="ARBA" id="ARBA00022833"/>
    </source>
</evidence>
<keyword evidence="8" id="KW-0456">Lyase</keyword>
<dbReference type="AlphaFoldDB" id="A0A0F8ZAC6"/>
<keyword evidence="6" id="KW-0408">Iron</keyword>
<feature type="non-terminal residue" evidence="9">
    <location>
        <position position="192"/>
    </location>
</feature>
<keyword evidence="5" id="KW-0862">Zinc</keyword>
<accession>A0A0F8ZAC6</accession>
<evidence type="ECO:0000256" key="7">
    <source>
        <dbReference type="ARBA" id="ARBA00023014"/>
    </source>
</evidence>
<dbReference type="EMBL" id="LAZR01052480">
    <property type="protein sequence ID" value="KKK82860.1"/>
    <property type="molecule type" value="Genomic_DNA"/>
</dbReference>
<organism evidence="9">
    <name type="scientific">marine sediment metagenome</name>
    <dbReference type="NCBI Taxonomy" id="412755"/>
    <lineage>
        <taxon>unclassified sequences</taxon>
        <taxon>metagenomes</taxon>
        <taxon>ecological metagenomes</taxon>
    </lineage>
</organism>
<keyword evidence="4" id="KW-0479">Metal-binding</keyword>
<dbReference type="GO" id="GO:0005829">
    <property type="term" value="C:cytosol"/>
    <property type="evidence" value="ECO:0007669"/>
    <property type="project" value="TreeGrafter"/>
</dbReference>
<dbReference type="InterPro" id="IPR002817">
    <property type="entry name" value="ThiC/BzaA/B"/>
</dbReference>
<comment type="caution">
    <text evidence="9">The sequence shown here is derived from an EMBL/GenBank/DDBJ whole genome shotgun (WGS) entry which is preliminary data.</text>
</comment>
<dbReference type="InterPro" id="IPR038521">
    <property type="entry name" value="ThiC/Bza_core_dom"/>
</dbReference>
<dbReference type="GO" id="GO:0009228">
    <property type="term" value="P:thiamine biosynthetic process"/>
    <property type="evidence" value="ECO:0007669"/>
    <property type="project" value="InterPro"/>
</dbReference>
<keyword evidence="2" id="KW-0004">4Fe-4S</keyword>
<reference evidence="9" key="1">
    <citation type="journal article" date="2015" name="Nature">
        <title>Complex archaea that bridge the gap between prokaryotes and eukaryotes.</title>
        <authorList>
            <person name="Spang A."/>
            <person name="Saw J.H."/>
            <person name="Jorgensen S.L."/>
            <person name="Zaremba-Niedzwiedzka K."/>
            <person name="Martijn J."/>
            <person name="Lind A.E."/>
            <person name="van Eijk R."/>
            <person name="Schleper C."/>
            <person name="Guy L."/>
            <person name="Ettema T.J."/>
        </authorList>
    </citation>
    <scope>NUCLEOTIDE SEQUENCE</scope>
</reference>
<dbReference type="PANTHER" id="PTHR30557:SF1">
    <property type="entry name" value="PHOSPHOMETHYLPYRIMIDINE SYNTHASE, CHLOROPLASTIC"/>
    <property type="match status" value="1"/>
</dbReference>
<name>A0A0F8ZAC6_9ZZZZ</name>
<evidence type="ECO:0000313" key="9">
    <source>
        <dbReference type="EMBL" id="KKK82860.1"/>
    </source>
</evidence>
<comment type="cofactor">
    <cofactor evidence="1">
        <name>[4Fe-4S] cluster</name>
        <dbReference type="ChEBI" id="CHEBI:49883"/>
    </cofactor>
</comment>